<reference evidence="2" key="2">
    <citation type="submission" date="2023-01" db="EMBL/GenBank/DDBJ databases">
        <authorList>
            <person name="Sun Q."/>
            <person name="Evtushenko L."/>
        </authorList>
    </citation>
    <scope>NUCLEOTIDE SEQUENCE</scope>
    <source>
        <strain evidence="2">VKM B-1606</strain>
    </source>
</reference>
<evidence type="ECO:0000313" key="2">
    <source>
        <dbReference type="EMBL" id="GLK54508.1"/>
    </source>
</evidence>
<keyword evidence="1" id="KW-0472">Membrane</keyword>
<proteinExistence type="predicted"/>
<feature type="transmembrane region" description="Helical" evidence="1">
    <location>
        <begin position="126"/>
        <end position="144"/>
    </location>
</feature>
<dbReference type="AlphaFoldDB" id="A0A9W6MQQ6"/>
<dbReference type="Proteomes" id="UP001143400">
    <property type="component" value="Unassembled WGS sequence"/>
</dbReference>
<gene>
    <name evidence="2" type="ORF">GCM10008170_05270</name>
</gene>
<feature type="transmembrane region" description="Helical" evidence="1">
    <location>
        <begin position="21"/>
        <end position="43"/>
    </location>
</feature>
<organism evidence="2 3">
    <name type="scientific">Methylopila capsulata</name>
    <dbReference type="NCBI Taxonomy" id="61654"/>
    <lineage>
        <taxon>Bacteria</taxon>
        <taxon>Pseudomonadati</taxon>
        <taxon>Pseudomonadota</taxon>
        <taxon>Alphaproteobacteria</taxon>
        <taxon>Hyphomicrobiales</taxon>
        <taxon>Methylopilaceae</taxon>
        <taxon>Methylopila</taxon>
    </lineage>
</organism>
<reference evidence="2" key="1">
    <citation type="journal article" date="2014" name="Int. J. Syst. Evol. Microbiol.">
        <title>Complete genome sequence of Corynebacterium casei LMG S-19264T (=DSM 44701T), isolated from a smear-ripened cheese.</title>
        <authorList>
            <consortium name="US DOE Joint Genome Institute (JGI-PGF)"/>
            <person name="Walter F."/>
            <person name="Albersmeier A."/>
            <person name="Kalinowski J."/>
            <person name="Ruckert C."/>
        </authorList>
    </citation>
    <scope>NUCLEOTIDE SEQUENCE</scope>
    <source>
        <strain evidence="2">VKM B-1606</strain>
    </source>
</reference>
<sequence length="149" mass="16144">MRRRRLVTAPNIPFGDIFMTKAILTFALVFGAGLAANGLYMLADPQAWYFAIPGVTTTGPFNQHFLRDIGLIFVCLGSAFALGAARREVRTLLWGAGAVWLSGHALFHFWEVATGICGPDALARDFPAVTTPALVAIALTVWSARHAER</sequence>
<keyword evidence="1" id="KW-0812">Transmembrane</keyword>
<evidence type="ECO:0000313" key="3">
    <source>
        <dbReference type="Proteomes" id="UP001143400"/>
    </source>
</evidence>
<evidence type="ECO:0000256" key="1">
    <source>
        <dbReference type="SAM" id="Phobius"/>
    </source>
</evidence>
<feature type="transmembrane region" description="Helical" evidence="1">
    <location>
        <begin position="65"/>
        <end position="85"/>
    </location>
</feature>
<dbReference type="EMBL" id="BSFF01000001">
    <property type="protein sequence ID" value="GLK54508.1"/>
    <property type="molecule type" value="Genomic_DNA"/>
</dbReference>
<name>A0A9W6MQQ6_9HYPH</name>
<accession>A0A9W6MQQ6</accession>
<keyword evidence="1" id="KW-1133">Transmembrane helix</keyword>
<comment type="caution">
    <text evidence="2">The sequence shown here is derived from an EMBL/GenBank/DDBJ whole genome shotgun (WGS) entry which is preliminary data.</text>
</comment>
<protein>
    <submittedName>
        <fullName evidence="2">Uncharacterized protein</fullName>
    </submittedName>
</protein>
<feature type="transmembrane region" description="Helical" evidence="1">
    <location>
        <begin position="92"/>
        <end position="110"/>
    </location>
</feature>